<accession>A0A6M4H986</accession>
<dbReference type="InParanoid" id="A0A6M4H986"/>
<sequence>MPFGRAASVALALLVLGCGGGGGGGSASPPTTNPPIGPTADITLLFLGNSHTAANDLPSMVAAMVSAARPGKSVAVTQAPGIMMLDERAGHPGTLELMENRTWTFVVLQAQPYSSSGQFVYPIDGAVSLVRKARSARATPIIFPEWPRNGIAETPRILDVYTSIARAEPACVAPVPQAWDLARARTPSLILHDADGNHSAPAGAFLAALAIATTMTGTSPDTLPFLPGLNVTEEMQARLRSAAAETVLAYAPRQFCPADPALPQ</sequence>
<evidence type="ECO:0000313" key="2">
    <source>
        <dbReference type="Proteomes" id="UP000503096"/>
    </source>
</evidence>
<dbReference type="Gene3D" id="3.40.50.1110">
    <property type="entry name" value="SGNH hydrolase"/>
    <property type="match status" value="1"/>
</dbReference>
<dbReference type="KEGG" id="upl:DSM104440_01399"/>
<evidence type="ECO:0000313" key="1">
    <source>
        <dbReference type="EMBL" id="QJR14597.1"/>
    </source>
</evidence>
<dbReference type="PROSITE" id="PS51257">
    <property type="entry name" value="PROKAR_LIPOPROTEIN"/>
    <property type="match status" value="1"/>
</dbReference>
<dbReference type="Proteomes" id="UP000503096">
    <property type="component" value="Chromosome"/>
</dbReference>
<gene>
    <name evidence="1" type="ORF">DSM104440_01399</name>
</gene>
<dbReference type="InterPro" id="IPR036514">
    <property type="entry name" value="SGNH_hydro_sf"/>
</dbReference>
<protein>
    <submittedName>
        <fullName evidence="1">Uncharacterized protein</fullName>
    </submittedName>
</protein>
<keyword evidence="2" id="KW-1185">Reference proteome</keyword>
<name>A0A6M4H986_9PROT</name>
<dbReference type="AlphaFoldDB" id="A0A6M4H986"/>
<organism evidence="1 2">
    <name type="scientific">Usitatibacter palustris</name>
    <dbReference type="NCBI Taxonomy" id="2732487"/>
    <lineage>
        <taxon>Bacteria</taxon>
        <taxon>Pseudomonadati</taxon>
        <taxon>Pseudomonadota</taxon>
        <taxon>Betaproteobacteria</taxon>
        <taxon>Nitrosomonadales</taxon>
        <taxon>Usitatibacteraceae</taxon>
        <taxon>Usitatibacter</taxon>
    </lineage>
</organism>
<dbReference type="GO" id="GO:0016788">
    <property type="term" value="F:hydrolase activity, acting on ester bonds"/>
    <property type="evidence" value="ECO:0007669"/>
    <property type="project" value="UniProtKB-ARBA"/>
</dbReference>
<dbReference type="RefSeq" id="WP_171161335.1">
    <property type="nucleotide sequence ID" value="NZ_CP053073.1"/>
</dbReference>
<reference evidence="1 2" key="1">
    <citation type="submission" date="2020-04" db="EMBL/GenBank/DDBJ databases">
        <title>Usitatibacter rugosus gen. nov., sp. nov. and Usitatibacter palustris sp. nov., novel members of Usitatibacteraceae fam. nov. within the order Nitrosomonadales isolated from soil.</title>
        <authorList>
            <person name="Huber K.J."/>
            <person name="Neumann-Schaal M."/>
            <person name="Geppert A."/>
            <person name="Luckner M."/>
            <person name="Wanner G."/>
            <person name="Overmann J."/>
        </authorList>
    </citation>
    <scope>NUCLEOTIDE SEQUENCE [LARGE SCALE GENOMIC DNA]</scope>
    <source>
        <strain evidence="1 2">Swamp67</strain>
    </source>
</reference>
<dbReference type="EMBL" id="CP053073">
    <property type="protein sequence ID" value="QJR14597.1"/>
    <property type="molecule type" value="Genomic_DNA"/>
</dbReference>
<proteinExistence type="predicted"/>